<sequence>MTSNQYAELVEFLGGKFERIDHHFEQIGRRFEEVDRRFEQIDRRFEQVDRRFDDVDRRFDDVDRRFDEASREREEIRDEARRHSTILFEQSQANLKVVAEGLGLHLEAVETLEGRVQVLEEKAAQG</sequence>
<reference evidence="1 2" key="1">
    <citation type="submission" date="2024-02" db="EMBL/GenBank/DDBJ databases">
        <title>A novel Gemmatimonadota bacterium.</title>
        <authorList>
            <person name="Du Z.-J."/>
            <person name="Ye Y.-Q."/>
        </authorList>
    </citation>
    <scope>NUCLEOTIDE SEQUENCE [LARGE SCALE GENOMIC DNA]</scope>
    <source>
        <strain evidence="1 2">DH-20</strain>
    </source>
</reference>
<accession>A0ABU9EDB1</accession>
<comment type="caution">
    <text evidence="1">The sequence shown here is derived from an EMBL/GenBank/DDBJ whole genome shotgun (WGS) entry which is preliminary data.</text>
</comment>
<dbReference type="Gene3D" id="3.90.20.10">
    <property type="match status" value="1"/>
</dbReference>
<dbReference type="Proteomes" id="UP001484239">
    <property type="component" value="Unassembled WGS sequence"/>
</dbReference>
<proteinExistence type="predicted"/>
<gene>
    <name evidence="1" type="ORF">WI372_17085</name>
</gene>
<keyword evidence="2" id="KW-1185">Reference proteome</keyword>
<organism evidence="1 2">
    <name type="scientific">Gaopeijia maritima</name>
    <dbReference type="NCBI Taxonomy" id="3119007"/>
    <lineage>
        <taxon>Bacteria</taxon>
        <taxon>Pseudomonadati</taxon>
        <taxon>Gemmatimonadota</taxon>
        <taxon>Longimicrobiia</taxon>
        <taxon>Gaopeijiales</taxon>
        <taxon>Gaopeijiaceae</taxon>
        <taxon>Gaopeijia</taxon>
    </lineage>
</organism>
<name>A0ABU9EDB1_9BACT</name>
<evidence type="ECO:0000313" key="2">
    <source>
        <dbReference type="Proteomes" id="UP001484239"/>
    </source>
</evidence>
<dbReference type="RefSeq" id="WP_405283607.1">
    <property type="nucleotide sequence ID" value="NZ_CP144380.1"/>
</dbReference>
<dbReference type="EMBL" id="JBBHLI010000014">
    <property type="protein sequence ID" value="MEK9502713.1"/>
    <property type="molecule type" value="Genomic_DNA"/>
</dbReference>
<evidence type="ECO:0000313" key="1">
    <source>
        <dbReference type="EMBL" id="MEK9502713.1"/>
    </source>
</evidence>
<protein>
    <submittedName>
        <fullName evidence="1">Uncharacterized protein</fullName>
    </submittedName>
</protein>
<dbReference type="SUPFAM" id="SSF57997">
    <property type="entry name" value="Tropomyosin"/>
    <property type="match status" value="1"/>
</dbReference>